<proteinExistence type="predicted"/>
<organism evidence="3 4">
    <name type="scientific">Psylliodes chrysocephalus</name>
    <dbReference type="NCBI Taxonomy" id="3402493"/>
    <lineage>
        <taxon>Eukaryota</taxon>
        <taxon>Metazoa</taxon>
        <taxon>Ecdysozoa</taxon>
        <taxon>Arthropoda</taxon>
        <taxon>Hexapoda</taxon>
        <taxon>Insecta</taxon>
        <taxon>Pterygota</taxon>
        <taxon>Neoptera</taxon>
        <taxon>Endopterygota</taxon>
        <taxon>Coleoptera</taxon>
        <taxon>Polyphaga</taxon>
        <taxon>Cucujiformia</taxon>
        <taxon>Chrysomeloidea</taxon>
        <taxon>Chrysomelidae</taxon>
        <taxon>Galerucinae</taxon>
        <taxon>Alticini</taxon>
        <taxon>Psylliodes</taxon>
    </lineage>
</organism>
<dbReference type="InterPro" id="IPR002656">
    <property type="entry name" value="Acyl_transf_3_dom"/>
</dbReference>
<evidence type="ECO:0000313" key="3">
    <source>
        <dbReference type="EMBL" id="CAH1101349.1"/>
    </source>
</evidence>
<dbReference type="AlphaFoldDB" id="A0A9P0CLI6"/>
<feature type="transmembrane region" description="Helical" evidence="1">
    <location>
        <begin position="585"/>
        <end position="606"/>
    </location>
</feature>
<feature type="transmembrane region" description="Helical" evidence="1">
    <location>
        <begin position="396"/>
        <end position="417"/>
    </location>
</feature>
<protein>
    <recommendedName>
        <fullName evidence="2">Nose resistant-to-fluoxetine protein N-terminal domain-containing protein</fullName>
    </recommendedName>
</protein>
<dbReference type="InterPro" id="IPR052728">
    <property type="entry name" value="O2_lipid_transport_reg"/>
</dbReference>
<dbReference type="InterPro" id="IPR006621">
    <property type="entry name" value="Nose-resist-to-fluoxetine_N"/>
</dbReference>
<feature type="transmembrane region" description="Helical" evidence="1">
    <location>
        <begin position="153"/>
        <end position="175"/>
    </location>
</feature>
<evidence type="ECO:0000313" key="4">
    <source>
        <dbReference type="Proteomes" id="UP001153636"/>
    </source>
</evidence>
<feature type="transmembrane region" description="Helical" evidence="1">
    <location>
        <begin position="545"/>
        <end position="565"/>
    </location>
</feature>
<reference evidence="3" key="1">
    <citation type="submission" date="2022-01" db="EMBL/GenBank/DDBJ databases">
        <authorList>
            <person name="King R."/>
        </authorList>
    </citation>
    <scope>NUCLEOTIDE SEQUENCE</scope>
</reference>
<sequence>MQELKQYRIWATQMFDATTKFPTGFLEGSSYDFGNFDECIDSGNRYFTGKYCLVKFTLQPPIAVKDFEISNGYSNYTIWNKIADYLQDPSKSPRNDLRFAFCMPSSCSHSDLHETLLEVLDKFNEESSFKVTVDIDELRCQVSQTFGLDIGDGLFLLVIAIAVINVIIGSLYDFVTNKEAFRHYKHTGRINDIILCFSLQKNIKKLTTVSKNADSLNCMAGMKVYSMCMIIMLHRNMFDFGAAIENPKYVEKLYSEFGATFLLNGPILVDTFFTISGFLASYLALYYYHNSKGKYNILQLYIHRYVRLTSTYWIIIMFYCTLFVKLGNGPLWRERIEFEQQKCKEVWWANLLYINNYYDTKNYCMFQSWYMACDTNAFMLVPLIGLLLYKKPVAGLISVLLLIGASMIAVFATVYVYDEMPILLTYMRMVLHPNEDSTFLRIYIPGHLRAGAYFLGVLTGYIKYRMNLNNWKMSIQFVKICWITSVILLFVSLHFGFVFYVLKVPTWISALYASLHRLGWSIGIAWILVATSSGYGNLVNRILSWYPLVVLSRLTYTVYLCHGIIQMYSAGTRRLPVYVSSFNEIHRVAADIIFAYILAFVLTLLFESPIVGLEKILLGGNKTTSSEKNDKMESTELPTVG</sequence>
<keyword evidence="1" id="KW-0472">Membrane</keyword>
<keyword evidence="4" id="KW-1185">Reference proteome</keyword>
<feature type="transmembrane region" description="Helical" evidence="1">
    <location>
        <begin position="369"/>
        <end position="389"/>
    </location>
</feature>
<dbReference type="GO" id="GO:0016747">
    <property type="term" value="F:acyltransferase activity, transferring groups other than amino-acyl groups"/>
    <property type="evidence" value="ECO:0007669"/>
    <property type="project" value="InterPro"/>
</dbReference>
<dbReference type="Pfam" id="PF01757">
    <property type="entry name" value="Acyl_transf_3"/>
    <property type="match status" value="1"/>
</dbReference>
<feature type="domain" description="Nose resistant-to-fluoxetine protein N-terminal" evidence="2">
    <location>
        <begin position="1"/>
        <end position="142"/>
    </location>
</feature>
<accession>A0A9P0CLI6</accession>
<feature type="transmembrane region" description="Helical" evidence="1">
    <location>
        <begin position="264"/>
        <end position="285"/>
    </location>
</feature>
<keyword evidence="1" id="KW-0812">Transmembrane</keyword>
<dbReference type="Proteomes" id="UP001153636">
    <property type="component" value="Chromosome 11"/>
</dbReference>
<gene>
    <name evidence="3" type="ORF">PSYICH_LOCUS2471</name>
</gene>
<evidence type="ECO:0000256" key="1">
    <source>
        <dbReference type="SAM" id="Phobius"/>
    </source>
</evidence>
<dbReference type="Pfam" id="PF20146">
    <property type="entry name" value="NRF"/>
    <property type="match status" value="1"/>
</dbReference>
<feature type="transmembrane region" description="Helical" evidence="1">
    <location>
        <begin position="437"/>
        <end position="459"/>
    </location>
</feature>
<keyword evidence="1" id="KW-1133">Transmembrane helix</keyword>
<feature type="transmembrane region" description="Helical" evidence="1">
    <location>
        <begin position="305"/>
        <end position="324"/>
    </location>
</feature>
<dbReference type="OrthoDB" id="10006435at2759"/>
<dbReference type="PANTHER" id="PTHR11161:SF71">
    <property type="entry name" value="NOSE RESISTANT-TO-FLUOXETINE PROTEIN N-TERMINAL DOMAIN-CONTAINING PROTEIN"/>
    <property type="match status" value="1"/>
</dbReference>
<feature type="transmembrane region" description="Helical" evidence="1">
    <location>
        <begin position="518"/>
        <end position="538"/>
    </location>
</feature>
<dbReference type="EMBL" id="OV651823">
    <property type="protein sequence ID" value="CAH1101349.1"/>
    <property type="molecule type" value="Genomic_DNA"/>
</dbReference>
<feature type="transmembrane region" description="Helical" evidence="1">
    <location>
        <begin position="480"/>
        <end position="502"/>
    </location>
</feature>
<name>A0A9P0CLI6_9CUCU</name>
<dbReference type="SMART" id="SM00703">
    <property type="entry name" value="NRF"/>
    <property type="match status" value="1"/>
</dbReference>
<dbReference type="PANTHER" id="PTHR11161">
    <property type="entry name" value="O-ACYLTRANSFERASE"/>
    <property type="match status" value="1"/>
</dbReference>
<evidence type="ECO:0000259" key="2">
    <source>
        <dbReference type="SMART" id="SM00703"/>
    </source>
</evidence>